<gene>
    <name evidence="1" type="ORF">NCTC12126_05966</name>
</gene>
<dbReference type="EMBL" id="CAADIW010000075">
    <property type="protein sequence ID" value="VFS44655.1"/>
    <property type="molecule type" value="Genomic_DNA"/>
</dbReference>
<sequence length="58" mass="6520">MNILLDSECPQCKHTAVLELKADAANHDAQQLDIVVECHFCKTVFNEFISLNEMVVCP</sequence>
<protein>
    <submittedName>
        <fullName evidence="1">Uncharacterized protein</fullName>
    </submittedName>
</protein>
<evidence type="ECO:0000313" key="2">
    <source>
        <dbReference type="Proteomes" id="UP000351155"/>
    </source>
</evidence>
<proteinExistence type="predicted"/>
<reference evidence="1 2" key="1">
    <citation type="submission" date="2019-03" db="EMBL/GenBank/DDBJ databases">
        <authorList>
            <consortium name="Pathogen Informatics"/>
        </authorList>
    </citation>
    <scope>NUCLEOTIDE SEQUENCE [LARGE SCALE GENOMIC DNA]</scope>
    <source>
        <strain evidence="1 2">NCTC12126</strain>
    </source>
</reference>
<dbReference type="Proteomes" id="UP000351155">
    <property type="component" value="Unassembled WGS sequence"/>
</dbReference>
<name>A0A484Z9M1_9ENTR</name>
<organism evidence="1 2">
    <name type="scientific">Enterobacter cancerogenus</name>
    <dbReference type="NCBI Taxonomy" id="69218"/>
    <lineage>
        <taxon>Bacteria</taxon>
        <taxon>Pseudomonadati</taxon>
        <taxon>Pseudomonadota</taxon>
        <taxon>Gammaproteobacteria</taxon>
        <taxon>Enterobacterales</taxon>
        <taxon>Enterobacteriaceae</taxon>
        <taxon>Enterobacter</taxon>
        <taxon>Enterobacter cloacae complex</taxon>
    </lineage>
</organism>
<dbReference type="AlphaFoldDB" id="A0A484Z9M1"/>
<dbReference type="RefSeq" id="WP_404599437.1">
    <property type="nucleotide sequence ID" value="NZ_JBJDOB010000001.1"/>
</dbReference>
<evidence type="ECO:0000313" key="1">
    <source>
        <dbReference type="EMBL" id="VFS44655.1"/>
    </source>
</evidence>
<accession>A0A484Z9M1</accession>